<dbReference type="InterPro" id="IPR006602">
    <property type="entry name" value="DM10_dom"/>
</dbReference>
<sequence>MSKIPFLPGTTFSDQLKKDYHVPQTLKFYNGYCFMDTPNKKIGNENLENQINDTNYDLTDKMPFSEIEKRVQVEPFIPEFVKLDNKVLRFYGWFKQSIVESPQETYQVRRVVLYYYLLDDTILIVEPCKENSGILQGKFVKRHKIPRHHENYTFWNWKQLNRGIDFSVYGKNIRLYDCDEFTLNFLTSKGLDLNLPEKCPDDVYHSNRSHLNDLQQTKTKNEVDKLWRFIELDRNVLRFYALWDESKKCLFGQKHYCIIHYYLVNNSVEVIEKHTPNDGRDPCSVLISRHKIPMDRYNIASTFPSIVLEYNEKEISQYIEPHLLKIGEIIKIYNREFFIYGMDQFTVNYYQNMYPSYETREINVIEKEAEPIKMEIPPYNNFGSYEDSMQSVVSIIPQPPKKNYVKMMENDIKKLRYEAKLITDNELFKPRRFIINYHLGTDMISIFEKPMRNSGMCAGMFLEMTRIPIPSSDVNNPTYYTPQDIYIGGKLRILSNVFEIINADLFVLNYIKENMNDFSESTIKGFELAINGKME</sequence>
<feature type="domain" description="DM10" evidence="6">
    <location>
        <begin position="411"/>
        <end position="515"/>
    </location>
</feature>
<dbReference type="GO" id="GO:0043014">
    <property type="term" value="F:alpha-tubulin binding"/>
    <property type="evidence" value="ECO:0007669"/>
    <property type="project" value="TreeGrafter"/>
</dbReference>
<name>A0A177B4D9_9BILA</name>
<dbReference type="FunFam" id="2.30.29.170:FF:000002">
    <property type="entry name" value="EF-hand domain (C-terminal) containing 1"/>
    <property type="match status" value="1"/>
</dbReference>
<protein>
    <submittedName>
        <fullName evidence="7">Myoclonin-1</fullName>
    </submittedName>
</protein>
<keyword evidence="2" id="KW-0963">Cytoplasm</keyword>
<dbReference type="EMBL" id="LWCA01000338">
    <property type="protein sequence ID" value="OAF69086.1"/>
    <property type="molecule type" value="Genomic_DNA"/>
</dbReference>
<gene>
    <name evidence="7" type="ORF">A3Q56_03163</name>
</gene>
<dbReference type="FunFam" id="2.30.29.170:FF:000004">
    <property type="entry name" value="EF-hand domain containing 2"/>
    <property type="match status" value="1"/>
</dbReference>
<evidence type="ECO:0000259" key="6">
    <source>
        <dbReference type="PROSITE" id="PS51336"/>
    </source>
</evidence>
<dbReference type="AlphaFoldDB" id="A0A177B4D9"/>
<comment type="subcellular location">
    <subcellularLocation>
        <location evidence="1">Cytoplasm</location>
        <location evidence="1">Cytoskeleton</location>
        <location evidence="1">Cilium axoneme</location>
    </subcellularLocation>
</comment>
<dbReference type="Gene3D" id="2.30.29.170">
    <property type="match status" value="3"/>
</dbReference>
<keyword evidence="4" id="KW-0206">Cytoskeleton</keyword>
<evidence type="ECO:0000256" key="4">
    <source>
        <dbReference type="ARBA" id="ARBA00023212"/>
    </source>
</evidence>
<evidence type="ECO:0000256" key="3">
    <source>
        <dbReference type="ARBA" id="ARBA00022737"/>
    </source>
</evidence>
<evidence type="ECO:0000313" key="8">
    <source>
        <dbReference type="Proteomes" id="UP000078046"/>
    </source>
</evidence>
<comment type="caution">
    <text evidence="7">The sequence shown here is derived from an EMBL/GenBank/DDBJ whole genome shotgun (WGS) entry which is preliminary data.</text>
</comment>
<dbReference type="InterPro" id="IPR040193">
    <property type="entry name" value="EFHC1/EFHC2/EFHB"/>
</dbReference>
<dbReference type="OrthoDB" id="10255210at2759"/>
<evidence type="ECO:0000256" key="1">
    <source>
        <dbReference type="ARBA" id="ARBA00004430"/>
    </source>
</evidence>
<dbReference type="GO" id="GO:0060285">
    <property type="term" value="P:cilium-dependent cell motility"/>
    <property type="evidence" value="ECO:0007669"/>
    <property type="project" value="TreeGrafter"/>
</dbReference>
<dbReference type="GO" id="GO:0072686">
    <property type="term" value="C:mitotic spindle"/>
    <property type="evidence" value="ECO:0007669"/>
    <property type="project" value="TreeGrafter"/>
</dbReference>
<reference evidence="7 8" key="1">
    <citation type="submission" date="2016-04" db="EMBL/GenBank/DDBJ databases">
        <title>The genome of Intoshia linei affirms orthonectids as highly simplified spiralians.</title>
        <authorList>
            <person name="Mikhailov K.V."/>
            <person name="Slusarev G.S."/>
            <person name="Nikitin M.A."/>
            <person name="Logacheva M.D."/>
            <person name="Penin A."/>
            <person name="Aleoshin V."/>
            <person name="Panchin Y.V."/>
        </authorList>
    </citation>
    <scope>NUCLEOTIDE SEQUENCE [LARGE SCALE GENOMIC DNA]</scope>
    <source>
        <strain evidence="7">Intl2013</strain>
        <tissue evidence="7">Whole animal</tissue>
    </source>
</reference>
<dbReference type="PANTHER" id="PTHR12086">
    <property type="entry name" value="EF-HAND DOMAIN C-TERMINAL CONTAINING PROTEIN"/>
    <property type="match status" value="1"/>
</dbReference>
<dbReference type="Proteomes" id="UP000078046">
    <property type="component" value="Unassembled WGS sequence"/>
</dbReference>
<feature type="domain" description="DM10" evidence="6">
    <location>
        <begin position="84"/>
        <end position="190"/>
    </location>
</feature>
<keyword evidence="5" id="KW-0966">Cell projection</keyword>
<proteinExistence type="predicted"/>
<evidence type="ECO:0000256" key="5">
    <source>
        <dbReference type="ARBA" id="ARBA00023273"/>
    </source>
</evidence>
<dbReference type="PANTHER" id="PTHR12086:SF9">
    <property type="entry name" value="EF-HAND DOMAIN-CONTAINING PROTEIN 1"/>
    <property type="match status" value="1"/>
</dbReference>
<dbReference type="SMART" id="SM00676">
    <property type="entry name" value="DM10"/>
    <property type="match status" value="3"/>
</dbReference>
<organism evidence="7 8">
    <name type="scientific">Intoshia linei</name>
    <dbReference type="NCBI Taxonomy" id="1819745"/>
    <lineage>
        <taxon>Eukaryota</taxon>
        <taxon>Metazoa</taxon>
        <taxon>Spiralia</taxon>
        <taxon>Lophotrochozoa</taxon>
        <taxon>Mesozoa</taxon>
        <taxon>Orthonectida</taxon>
        <taxon>Rhopaluridae</taxon>
        <taxon>Intoshia</taxon>
    </lineage>
</organism>
<keyword evidence="3" id="KW-0677">Repeat</keyword>
<dbReference type="GO" id="GO:0005930">
    <property type="term" value="C:axoneme"/>
    <property type="evidence" value="ECO:0007669"/>
    <property type="project" value="UniProtKB-SubCell"/>
</dbReference>
<dbReference type="GO" id="GO:0007052">
    <property type="term" value="P:mitotic spindle organization"/>
    <property type="evidence" value="ECO:0007669"/>
    <property type="project" value="TreeGrafter"/>
</dbReference>
<feature type="domain" description="DM10" evidence="6">
    <location>
        <begin position="233"/>
        <end position="354"/>
    </location>
</feature>
<evidence type="ECO:0000256" key="2">
    <source>
        <dbReference type="ARBA" id="ARBA00022490"/>
    </source>
</evidence>
<dbReference type="PROSITE" id="PS51336">
    <property type="entry name" value="DM10"/>
    <property type="match status" value="3"/>
</dbReference>
<accession>A0A177B4D9</accession>
<keyword evidence="8" id="KW-1185">Reference proteome</keyword>
<evidence type="ECO:0000313" key="7">
    <source>
        <dbReference type="EMBL" id="OAF69086.1"/>
    </source>
</evidence>
<dbReference type="Pfam" id="PF06565">
    <property type="entry name" value="DM10_dom"/>
    <property type="match status" value="3"/>
</dbReference>
<dbReference type="GO" id="GO:0000281">
    <property type="term" value="P:mitotic cytokinesis"/>
    <property type="evidence" value="ECO:0007669"/>
    <property type="project" value="TreeGrafter"/>
</dbReference>